<evidence type="ECO:0000256" key="2">
    <source>
        <dbReference type="ARBA" id="ARBA00022833"/>
    </source>
</evidence>
<gene>
    <name evidence="6" type="ORF">ALEPTO_LOCUS168</name>
</gene>
<feature type="compositionally biased region" description="Polar residues" evidence="4">
    <location>
        <begin position="118"/>
        <end position="129"/>
    </location>
</feature>
<keyword evidence="2" id="KW-0862">Zinc</keyword>
<keyword evidence="3" id="KW-0175">Coiled coil</keyword>
<dbReference type="SUPFAM" id="SSF48371">
    <property type="entry name" value="ARM repeat"/>
    <property type="match status" value="1"/>
</dbReference>
<dbReference type="SUPFAM" id="SSF57889">
    <property type="entry name" value="Cysteine-rich domain"/>
    <property type="match status" value="1"/>
</dbReference>
<feature type="region of interest" description="Disordered" evidence="4">
    <location>
        <begin position="114"/>
        <end position="133"/>
    </location>
</feature>
<dbReference type="EMBL" id="CAJVPS010000007">
    <property type="protein sequence ID" value="CAG8439334.1"/>
    <property type="molecule type" value="Genomic_DNA"/>
</dbReference>
<dbReference type="OrthoDB" id="6270916at2759"/>
<dbReference type="InterPro" id="IPR002219">
    <property type="entry name" value="PKC_DAG/PE"/>
</dbReference>
<dbReference type="Gene3D" id="3.30.60.20">
    <property type="match status" value="1"/>
</dbReference>
<evidence type="ECO:0000313" key="7">
    <source>
        <dbReference type="Proteomes" id="UP000789508"/>
    </source>
</evidence>
<dbReference type="CDD" id="cd00029">
    <property type="entry name" value="C1"/>
    <property type="match status" value="1"/>
</dbReference>
<dbReference type="InterPro" id="IPR046349">
    <property type="entry name" value="C1-like_sf"/>
</dbReference>
<evidence type="ECO:0000256" key="3">
    <source>
        <dbReference type="SAM" id="Coils"/>
    </source>
</evidence>
<keyword evidence="7" id="KW-1185">Reference proteome</keyword>
<protein>
    <submittedName>
        <fullName evidence="6">7443_t:CDS:1</fullName>
    </submittedName>
</protein>
<feature type="region of interest" description="Disordered" evidence="4">
    <location>
        <begin position="1038"/>
        <end position="1058"/>
    </location>
</feature>
<evidence type="ECO:0000313" key="6">
    <source>
        <dbReference type="EMBL" id="CAG8439334.1"/>
    </source>
</evidence>
<feature type="coiled-coil region" evidence="3">
    <location>
        <begin position="1463"/>
        <end position="1490"/>
    </location>
</feature>
<reference evidence="6" key="1">
    <citation type="submission" date="2021-06" db="EMBL/GenBank/DDBJ databases">
        <authorList>
            <person name="Kallberg Y."/>
            <person name="Tangrot J."/>
            <person name="Rosling A."/>
        </authorList>
    </citation>
    <scope>NUCLEOTIDE SEQUENCE</scope>
    <source>
        <strain evidence="6">FL130A</strain>
    </source>
</reference>
<proteinExistence type="predicted"/>
<accession>A0A9N8V5X7</accession>
<dbReference type="GO" id="GO:0046872">
    <property type="term" value="F:metal ion binding"/>
    <property type="evidence" value="ECO:0007669"/>
    <property type="project" value="UniProtKB-KW"/>
</dbReference>
<evidence type="ECO:0000259" key="5">
    <source>
        <dbReference type="PROSITE" id="PS50081"/>
    </source>
</evidence>
<feature type="non-terminal residue" evidence="6">
    <location>
        <position position="2126"/>
    </location>
</feature>
<comment type="caution">
    <text evidence="6">The sequence shown here is derived from an EMBL/GenBank/DDBJ whole genome shotgun (WGS) entry which is preliminary data.</text>
</comment>
<dbReference type="InterPro" id="IPR016024">
    <property type="entry name" value="ARM-type_fold"/>
</dbReference>
<keyword evidence="1" id="KW-0479">Metal-binding</keyword>
<dbReference type="Proteomes" id="UP000789508">
    <property type="component" value="Unassembled WGS sequence"/>
</dbReference>
<organism evidence="6 7">
    <name type="scientific">Ambispora leptoticha</name>
    <dbReference type="NCBI Taxonomy" id="144679"/>
    <lineage>
        <taxon>Eukaryota</taxon>
        <taxon>Fungi</taxon>
        <taxon>Fungi incertae sedis</taxon>
        <taxon>Mucoromycota</taxon>
        <taxon>Glomeromycotina</taxon>
        <taxon>Glomeromycetes</taxon>
        <taxon>Archaeosporales</taxon>
        <taxon>Ambisporaceae</taxon>
        <taxon>Ambispora</taxon>
    </lineage>
</organism>
<sequence>YKKDMEIEEYYADSMFTPLLYSIVQYINAKKSSLETIFHMHQTLAIMIKSKPQLYHDLIEVVAFGDESSRAQAINILFFFWGNCTGHPVIGQPLQNVSYKDDLVLKEQYEQEQELHQRQQTSLNNSHQKLQPPRHPDFPISTKNEHTHQYLPHIFIERVNNFTSSSFKDKRATLTVSKRTSLIEMHGQLMPTENPNGCMQCFEPVIGFGLRCNGCKINLHFGCYNSTDGGFLTNYLLASGIHKLSTPRFCDILPNPRRVVSGDDDKCNQNNNNDVLITIENQNGHKFHLINLFTLVLCMNCHEPLWGIMHQGYRCEYCNRFLHIHCLDSQKQHHLQPCPHSGNMNEEDALIDYDSLRKTFLQYYNPIVVSSEKLPSYSAEELSVMISILEIQDSIVNNGILAGCLLVRQHFENHPLAQQEKLKQFELHELLSLYKKFYFTDSERVGSTTTVGLGAGISESTISQEYWEGVFGPNISNHGSKEQQKRHHPWILCEDEYLGHLAAFIKSGAGFDREINNHNEYLGVNSNGRANTPTSTSTTADSIDDVTSVESLSASDMIRWVKNNLGFQSEFSSKILIQQMTNLGFVERIDGHPVIFSNSEIAAFISNSSSSYNSRNKTDCTFPFPFGIEYTPNVETLISAIVSCLKDINVAINECGFLLLTRRCWPDPFLSRYTLERLIHAIIAWICSEDDRLMVIAREYTAVGIKLPGVRDDFDDRTIPSASGSVCATAVNKRNSTFNNSGGGAYVISRKMLKEKYIWGWLLSVHQMDPELYRDMIYSQVIVVEEHHNDREVSDDKMQDHAFEKQERILHYFIKLWSAGLLFSPFNKIMGRWLDNTYLLLANLPADKIFIELKSLQRIFMSKSTGSRLSTSDNIFTLNFDNSVIDIDDPMKALTEIFQKGDTKSVSRGLQWMELLVRGSIGIPGSVYSEFLPLLADVSPKLEQYSAFMQIIWYQVIGVYGYLLKRQDVLELITNINLAAMDMVHDSDSIGSDFDVASARRFVKISMALTLHSFACPLDFISSLEILNGIPLRETNLRQTSKSSKRHSTLPDQTPGSNLTADSPIVKCLFNYAKFERLGIMRDLMKTFWGLFEKGGLIYNKNEFLNSCISKLLPSIWEIVSPIYDADSEITMRLLMKLIWTDASSFRAFVNKIFEHEDWEIRQLDKKHQVQWAGVFAHLGQIFSYFVGCLWDKEEYVRTKAISYIRSMQRLKVQLAIKCWEEYFETANIRERTLLAKLMIRFNAQFPDLQVIDWSLLFKALSQEIEESVSAADILESYMRPDSILVIGLKQLHDETTDPGQKMAEEENLKVLLITLALQMVGNGIEITKQEVIELKCITMSCLGFINCRVENNNDQPEINHGEFKYTADDFSQNMMMIACLGNLKKILDTPIYFMSDPDVAEEISRSISLSSSTIVEQNEKFVSACFVDMVLKMFNSSVDMSTLSHLMLKNWIELMLIIVYKHKIEDRRNKELEEKIVNAMRRISELLTKDVSNENKLLIIELSACLLKRSPTLTVNVLGKQIIILGKLMTNLKCDTSNQIVNNARDFLRTAFLKFALNGLFVLIFKNQEVADDNHSELDMFCVLRIVIGNEVIPAEDENQRPTYLREQPIRDVMNQVFKFNVRKIVSTILCNLNKYVQLVYSKPYEEQLIEDIGAFFNKLAKHTSEWKRGEWDINPILQMAATIFKENSKYAKLLIPSIKSLFRHAIQKCIISVESCLKLLASYTSVAQSISSHFSLVNVFGEVVIEELRSSFRGSKSRLNHDTLIILLQLILADMDPASRPWLQNLERKLQLDINNNNNIRSLHDKSSHITTNENRHSYFANVAESLFDDCVSLLESPTHTKEYSKKEFKVGVCIGQLVVAMCNQKYDLLTKIFLWQKPTDSRRTIRLLDWVLLCMSKSEATSSGLITTIFDFQDNIADLLNHALRQPFNEILSPELNYLYTPSGELVYQAFLLVKIWTVLCGYATRLSSTDDGRSGSSNSNSGSRVHRRLTVSLGMAERRFWNSIWPSMRQQLTSNIIEKEVQPNLVPYWEMFMDLITFLHLCGSDIVMLHSQEWCTLLDSIITQETSDIPEFQQKIRQARSMFDDPPLKMSEDMISTQLFMEMREAMRLHFEVHANTTMRFF</sequence>
<evidence type="ECO:0000256" key="1">
    <source>
        <dbReference type="ARBA" id="ARBA00022723"/>
    </source>
</evidence>
<name>A0A9N8V5X7_9GLOM</name>
<dbReference type="PROSITE" id="PS50081">
    <property type="entry name" value="ZF_DAG_PE_2"/>
    <property type="match status" value="1"/>
</dbReference>
<evidence type="ECO:0000256" key="4">
    <source>
        <dbReference type="SAM" id="MobiDB-lite"/>
    </source>
</evidence>
<feature type="domain" description="Phorbol-ester/DAG-type" evidence="5">
    <location>
        <begin position="284"/>
        <end position="338"/>
    </location>
</feature>